<reference evidence="1 2" key="2">
    <citation type="journal article" date="2022" name="Mol. Ecol. Resour.">
        <title>The genomes of chicory, endive, great burdock and yacon provide insights into Asteraceae paleo-polyploidization history and plant inulin production.</title>
        <authorList>
            <person name="Fan W."/>
            <person name="Wang S."/>
            <person name="Wang H."/>
            <person name="Wang A."/>
            <person name="Jiang F."/>
            <person name="Liu H."/>
            <person name="Zhao H."/>
            <person name="Xu D."/>
            <person name="Zhang Y."/>
        </authorList>
    </citation>
    <scope>NUCLEOTIDE SEQUENCE [LARGE SCALE GENOMIC DNA]</scope>
    <source>
        <strain evidence="2">cv. Punajuju</strain>
        <tissue evidence="1">Leaves</tissue>
    </source>
</reference>
<evidence type="ECO:0000313" key="2">
    <source>
        <dbReference type="Proteomes" id="UP001055811"/>
    </source>
</evidence>
<evidence type="ECO:0000313" key="1">
    <source>
        <dbReference type="EMBL" id="KAI3722084.1"/>
    </source>
</evidence>
<organism evidence="1 2">
    <name type="scientific">Cichorium intybus</name>
    <name type="common">Chicory</name>
    <dbReference type="NCBI Taxonomy" id="13427"/>
    <lineage>
        <taxon>Eukaryota</taxon>
        <taxon>Viridiplantae</taxon>
        <taxon>Streptophyta</taxon>
        <taxon>Embryophyta</taxon>
        <taxon>Tracheophyta</taxon>
        <taxon>Spermatophyta</taxon>
        <taxon>Magnoliopsida</taxon>
        <taxon>eudicotyledons</taxon>
        <taxon>Gunneridae</taxon>
        <taxon>Pentapetalae</taxon>
        <taxon>asterids</taxon>
        <taxon>campanulids</taxon>
        <taxon>Asterales</taxon>
        <taxon>Asteraceae</taxon>
        <taxon>Cichorioideae</taxon>
        <taxon>Cichorieae</taxon>
        <taxon>Cichoriinae</taxon>
        <taxon>Cichorium</taxon>
    </lineage>
</organism>
<proteinExistence type="predicted"/>
<name>A0ACB9BJ99_CICIN</name>
<accession>A0ACB9BJ99</accession>
<keyword evidence="2" id="KW-1185">Reference proteome</keyword>
<sequence>MSESISDLTVPNGIAGDIGPRSSFSNQYCSPYSIRIQRVASKSRSISLIDMQKKIGRQSRHTATLCQTEF</sequence>
<comment type="caution">
    <text evidence="1">The sequence shown here is derived from an EMBL/GenBank/DDBJ whole genome shotgun (WGS) entry which is preliminary data.</text>
</comment>
<dbReference type="Proteomes" id="UP001055811">
    <property type="component" value="Linkage Group LG06"/>
</dbReference>
<gene>
    <name evidence="1" type="ORF">L2E82_33110</name>
</gene>
<dbReference type="EMBL" id="CM042014">
    <property type="protein sequence ID" value="KAI3722084.1"/>
    <property type="molecule type" value="Genomic_DNA"/>
</dbReference>
<reference evidence="2" key="1">
    <citation type="journal article" date="2022" name="Mol. Ecol. Resour.">
        <title>The genomes of chicory, endive, great burdock and yacon provide insights into Asteraceae palaeo-polyploidization history and plant inulin production.</title>
        <authorList>
            <person name="Fan W."/>
            <person name="Wang S."/>
            <person name="Wang H."/>
            <person name="Wang A."/>
            <person name="Jiang F."/>
            <person name="Liu H."/>
            <person name="Zhao H."/>
            <person name="Xu D."/>
            <person name="Zhang Y."/>
        </authorList>
    </citation>
    <scope>NUCLEOTIDE SEQUENCE [LARGE SCALE GENOMIC DNA]</scope>
    <source>
        <strain evidence="2">cv. Punajuju</strain>
    </source>
</reference>
<protein>
    <submittedName>
        <fullName evidence="1">Uncharacterized protein</fullName>
    </submittedName>
</protein>